<keyword evidence="11" id="KW-0520">NAD</keyword>
<evidence type="ECO:0000256" key="13">
    <source>
        <dbReference type="ARBA" id="ARBA00034078"/>
    </source>
</evidence>
<comment type="cofactor">
    <cofactor evidence="13">
        <name>[2Fe-2S] cluster</name>
        <dbReference type="ChEBI" id="CHEBI:190135"/>
    </cofactor>
</comment>
<dbReference type="SMART" id="SM00929">
    <property type="entry name" value="NADH-G_4Fe-4S_3"/>
    <property type="match status" value="1"/>
</dbReference>
<evidence type="ECO:0000259" key="16">
    <source>
        <dbReference type="PROSITE" id="PS51839"/>
    </source>
</evidence>
<evidence type="ECO:0000256" key="7">
    <source>
        <dbReference type="ARBA" id="ARBA00022737"/>
    </source>
</evidence>
<dbReference type="CDD" id="cd00207">
    <property type="entry name" value="fer2"/>
    <property type="match status" value="1"/>
</dbReference>
<evidence type="ECO:0000259" key="14">
    <source>
        <dbReference type="PROSITE" id="PS51085"/>
    </source>
</evidence>
<dbReference type="GO" id="GO:0008901">
    <property type="term" value="F:ferredoxin hydrogenase activity"/>
    <property type="evidence" value="ECO:0007669"/>
    <property type="project" value="InterPro"/>
</dbReference>
<evidence type="ECO:0000256" key="4">
    <source>
        <dbReference type="ARBA" id="ARBA00022485"/>
    </source>
</evidence>
<dbReference type="Pfam" id="PF13510">
    <property type="entry name" value="Fer2_4"/>
    <property type="match status" value="1"/>
</dbReference>
<dbReference type="SUPFAM" id="SSF53920">
    <property type="entry name" value="Fe-only hydrogenase"/>
    <property type="match status" value="1"/>
</dbReference>
<evidence type="ECO:0000313" key="17">
    <source>
        <dbReference type="EMBL" id="GAQ25864.1"/>
    </source>
</evidence>
<evidence type="ECO:0000256" key="3">
    <source>
        <dbReference type="ARBA" id="ARBA00005404"/>
    </source>
</evidence>
<dbReference type="GO" id="GO:0005506">
    <property type="term" value="F:iron ion binding"/>
    <property type="evidence" value="ECO:0007669"/>
    <property type="project" value="InterPro"/>
</dbReference>
<dbReference type="NCBIfam" id="NF040763">
    <property type="entry name" value="FeFe_hydrog_A6"/>
    <property type="match status" value="1"/>
</dbReference>
<dbReference type="Proteomes" id="UP000062160">
    <property type="component" value="Unassembled WGS sequence"/>
</dbReference>
<evidence type="ECO:0000256" key="1">
    <source>
        <dbReference type="ARBA" id="ARBA00001966"/>
    </source>
</evidence>
<gene>
    <name evidence="17" type="ORF">TSYNT_9113</name>
</gene>
<dbReference type="GO" id="GO:0051537">
    <property type="term" value="F:2 iron, 2 sulfur cluster binding"/>
    <property type="evidence" value="ECO:0007669"/>
    <property type="project" value="UniProtKB-KW"/>
</dbReference>
<keyword evidence="12" id="KW-0472">Membrane</keyword>
<dbReference type="FunFam" id="4.10.260.20:FF:000001">
    <property type="entry name" value="NADP-reducing hydrogenase subunit HndD"/>
    <property type="match status" value="1"/>
</dbReference>
<name>A0A0U9I5I6_9FIRM</name>
<dbReference type="PROSITE" id="PS51085">
    <property type="entry name" value="2FE2S_FER_2"/>
    <property type="match status" value="1"/>
</dbReference>
<dbReference type="Gene3D" id="3.30.70.20">
    <property type="match status" value="1"/>
</dbReference>
<dbReference type="PANTHER" id="PTHR11615">
    <property type="entry name" value="NITRATE, FORMATE, IRON DEHYDROGENASE"/>
    <property type="match status" value="1"/>
</dbReference>
<evidence type="ECO:0000256" key="8">
    <source>
        <dbReference type="ARBA" id="ARBA00022967"/>
    </source>
</evidence>
<dbReference type="GO" id="GO:0051539">
    <property type="term" value="F:4 iron, 4 sulfur cluster binding"/>
    <property type="evidence" value="ECO:0007669"/>
    <property type="project" value="UniProtKB-KW"/>
</dbReference>
<dbReference type="InterPro" id="IPR036010">
    <property type="entry name" value="2Fe-2S_ferredoxin-like_sf"/>
</dbReference>
<dbReference type="OrthoDB" id="9805142at2"/>
<protein>
    <submittedName>
        <fullName evidence="17">NADP-reducing hydrogenase subunit HndD</fullName>
    </submittedName>
</protein>
<organism evidence="17">
    <name type="scientific">Tepidanaerobacter syntrophicus</name>
    <dbReference type="NCBI Taxonomy" id="224999"/>
    <lineage>
        <taxon>Bacteria</taxon>
        <taxon>Bacillati</taxon>
        <taxon>Bacillota</taxon>
        <taxon>Clostridia</taxon>
        <taxon>Thermosediminibacterales</taxon>
        <taxon>Tepidanaerobacteraceae</taxon>
        <taxon>Tepidanaerobacter</taxon>
    </lineage>
</organism>
<comment type="similarity">
    <text evidence="3">Belongs to the complex I 75 kDa subunit family.</text>
</comment>
<comment type="cofactor">
    <cofactor evidence="1">
        <name>[4Fe-4S] cluster</name>
        <dbReference type="ChEBI" id="CHEBI:49883"/>
    </cofactor>
</comment>
<feature type="domain" description="2Fe-2S ferredoxin-type" evidence="14">
    <location>
        <begin position="3"/>
        <end position="81"/>
    </location>
</feature>
<feature type="domain" description="4Fe-4S ferredoxin-type" evidence="15">
    <location>
        <begin position="183"/>
        <end position="212"/>
    </location>
</feature>
<dbReference type="Pfam" id="PF02906">
    <property type="entry name" value="Fe_hyd_lg_C"/>
    <property type="match status" value="1"/>
</dbReference>
<dbReference type="Pfam" id="PF02256">
    <property type="entry name" value="Fe_hyd_SSU"/>
    <property type="match status" value="1"/>
</dbReference>
<keyword evidence="8" id="KW-1278">Translocase</keyword>
<evidence type="ECO:0000256" key="6">
    <source>
        <dbReference type="ARBA" id="ARBA00022723"/>
    </source>
</evidence>
<dbReference type="InterPro" id="IPR013352">
    <property type="entry name" value="Fe_hydrogenase_subset"/>
</dbReference>
<dbReference type="InterPro" id="IPR050340">
    <property type="entry name" value="Cytosolic_Fe-S_CAF"/>
</dbReference>
<feature type="domain" description="4Fe-4S ferredoxin-type" evidence="15">
    <location>
        <begin position="140"/>
        <end position="170"/>
    </location>
</feature>
<dbReference type="InterPro" id="IPR036991">
    <property type="entry name" value="Fe_hydrogenase_ssu_sf"/>
</dbReference>
<dbReference type="InterPro" id="IPR017896">
    <property type="entry name" value="4Fe4S_Fe-S-bd"/>
</dbReference>
<dbReference type="InterPro" id="IPR019574">
    <property type="entry name" value="NADH_UbQ_OxRdtase_Gsu_4Fe4S-bd"/>
</dbReference>
<dbReference type="FunFam" id="3.10.20.740:FF:000004">
    <property type="entry name" value="NADH-quinone oxidoreductase"/>
    <property type="match status" value="1"/>
</dbReference>
<dbReference type="Gene3D" id="3.40.950.10">
    <property type="entry name" value="Fe-only Hydrogenase (Larger Subunit), Chain L, domain 3"/>
    <property type="match status" value="1"/>
</dbReference>
<dbReference type="GO" id="GO:0016020">
    <property type="term" value="C:membrane"/>
    <property type="evidence" value="ECO:0007669"/>
    <property type="project" value="UniProtKB-SubCell"/>
</dbReference>
<evidence type="ECO:0000256" key="12">
    <source>
        <dbReference type="ARBA" id="ARBA00023136"/>
    </source>
</evidence>
<dbReference type="SUPFAM" id="SSF54292">
    <property type="entry name" value="2Fe-2S ferredoxin-like"/>
    <property type="match status" value="1"/>
</dbReference>
<accession>A0A0U9I5I6</accession>
<keyword evidence="6" id="KW-0479">Metal-binding</keyword>
<dbReference type="InterPro" id="IPR017900">
    <property type="entry name" value="4Fe4S_Fe_S_CS"/>
</dbReference>
<dbReference type="SMART" id="SM00902">
    <property type="entry name" value="Fe_hyd_SSU"/>
    <property type="match status" value="1"/>
</dbReference>
<comment type="subcellular location">
    <subcellularLocation>
        <location evidence="2">Membrane</location>
    </subcellularLocation>
</comment>
<proteinExistence type="inferred from homology"/>
<dbReference type="InterPro" id="IPR001041">
    <property type="entry name" value="2Fe-2S_ferredoxin-type"/>
</dbReference>
<sequence length="584" mass="64374">MGDMVTLTIDGVKVEVSKDATVLEAARKAGIRIPTLCFLKGVNQIGACRMCVVEVKGGKALQTACVLPVSEGMEVITNSPAVRESRKVTLELLLSDHNLECPTCIRNLNCELQKLSEELGIKSLRYPGEKSKSQYDDFSPSIVRDTSKCILCRRCVSTCHDVQSVGVISPNYRGFNTVIAPVYDMSLNDVPCTNCGQCITACPVGALKEKDDTDRVWQALADPEKFVVVQTAPAIRVSLGEEFGKKRGAIVTNKMPAALRRLGFDKVFDTDFSADLTIMEEGSEFLDRLQNGGKLPLITSCSPGWIKFCEHYYPEFLENVSTCKSPQQMFGALVKTYYAEKIGIDPAKIFSVSIMPCTAKKYECQRPEMFSSGYQDVDAVLTTREISRMLKEAGINLNTLPDEDFDEPLGISTGAGAIFGATGGVMEAALRTVYEIVTKKELKNIDFTQVRGVEGVKEATIDIDGLKVNVAVAHGLSNARAVLERVKNGEANYHFIEIMACPGGCVGGGGQPILSSDERWEIDYREERAKAIYEVDRNMPLRKSHENPAIKAVYEEFLGKPLGEKSHELLHTHYVKRELYPVMK</sequence>
<evidence type="ECO:0000259" key="15">
    <source>
        <dbReference type="PROSITE" id="PS51379"/>
    </source>
</evidence>
<dbReference type="RefSeq" id="WP_059033467.1">
    <property type="nucleotide sequence ID" value="NZ_DF977003.1"/>
</dbReference>
<keyword evidence="7" id="KW-0677">Repeat</keyword>
<keyword evidence="18" id="KW-1185">Reference proteome</keyword>
<dbReference type="Gene3D" id="3.10.20.740">
    <property type="match status" value="1"/>
</dbReference>
<dbReference type="InterPro" id="IPR049830">
    <property type="entry name" value="HndD"/>
</dbReference>
<evidence type="ECO:0000256" key="9">
    <source>
        <dbReference type="ARBA" id="ARBA00023004"/>
    </source>
</evidence>
<dbReference type="STRING" id="224999.GCA_001485475_01900"/>
<keyword evidence="10" id="KW-0411">Iron-sulfur</keyword>
<dbReference type="Gene3D" id="4.10.260.20">
    <property type="entry name" value="Iron hydrogenase, small subunit"/>
    <property type="match status" value="1"/>
</dbReference>
<dbReference type="AlphaFoldDB" id="A0A0U9I5I6"/>
<evidence type="ECO:0000256" key="5">
    <source>
        <dbReference type="ARBA" id="ARBA00022714"/>
    </source>
</evidence>
<feature type="domain" description="4Fe-4S His(Cys)3-ligated-type" evidence="16">
    <location>
        <begin position="81"/>
        <end position="120"/>
    </location>
</feature>
<evidence type="ECO:0000256" key="10">
    <source>
        <dbReference type="ARBA" id="ARBA00023014"/>
    </source>
</evidence>
<evidence type="ECO:0000256" key="11">
    <source>
        <dbReference type="ARBA" id="ARBA00023027"/>
    </source>
</evidence>
<dbReference type="PROSITE" id="PS51839">
    <property type="entry name" value="4FE4S_HC3"/>
    <property type="match status" value="1"/>
</dbReference>
<dbReference type="Pfam" id="PF10588">
    <property type="entry name" value="NADH-G_4Fe-4S_3"/>
    <property type="match status" value="1"/>
</dbReference>
<dbReference type="EMBL" id="DF977003">
    <property type="protein sequence ID" value="GAQ25864.1"/>
    <property type="molecule type" value="Genomic_DNA"/>
</dbReference>
<dbReference type="InterPro" id="IPR003149">
    <property type="entry name" value="Fe_hydrogenase_ssu"/>
</dbReference>
<dbReference type="InterPro" id="IPR004108">
    <property type="entry name" value="Fe_hydrogenase_lsu_C"/>
</dbReference>
<dbReference type="PROSITE" id="PS00198">
    <property type="entry name" value="4FE4S_FER_1"/>
    <property type="match status" value="1"/>
</dbReference>
<dbReference type="SUPFAM" id="SSF54862">
    <property type="entry name" value="4Fe-4S ferredoxins"/>
    <property type="match status" value="1"/>
</dbReference>
<keyword evidence="5" id="KW-0001">2Fe-2S</keyword>
<evidence type="ECO:0000256" key="2">
    <source>
        <dbReference type="ARBA" id="ARBA00004370"/>
    </source>
</evidence>
<reference evidence="17" key="1">
    <citation type="journal article" date="2016" name="Genome Announc.">
        <title>Draft Genome Sequence of the Syntrophic Lactate-Degrading Bacterium Tepidanaerobacter syntrophicus JLT.</title>
        <authorList>
            <person name="Matsuura N."/>
            <person name="Ohashi A."/>
            <person name="Tourlousse D.M."/>
            <person name="Sekiguchi Y."/>
        </authorList>
    </citation>
    <scope>NUCLEOTIDE SEQUENCE [LARGE SCALE GENOMIC DNA]</scope>
    <source>
        <strain evidence="17">JL</strain>
    </source>
</reference>
<dbReference type="Gene3D" id="3.40.50.1780">
    <property type="match status" value="1"/>
</dbReference>
<dbReference type="InterPro" id="IPR009016">
    <property type="entry name" value="Fe_hydrogenase"/>
</dbReference>
<keyword evidence="9" id="KW-0408">Iron</keyword>
<dbReference type="Pfam" id="PF12838">
    <property type="entry name" value="Fer4_7"/>
    <property type="match status" value="1"/>
</dbReference>
<dbReference type="NCBIfam" id="TIGR02512">
    <property type="entry name" value="FeFe_hydrog_A"/>
    <property type="match status" value="1"/>
</dbReference>
<dbReference type="FunFam" id="3.30.70.20:FF:000035">
    <property type="entry name" value="Iron hydrogenase 1"/>
    <property type="match status" value="1"/>
</dbReference>
<evidence type="ECO:0000313" key="18">
    <source>
        <dbReference type="Proteomes" id="UP000062160"/>
    </source>
</evidence>
<dbReference type="PROSITE" id="PS51379">
    <property type="entry name" value="4FE4S_FER_2"/>
    <property type="match status" value="2"/>
</dbReference>
<keyword evidence="4" id="KW-0004">4Fe-4S</keyword>